<evidence type="ECO:0000313" key="3">
    <source>
        <dbReference type="Proteomes" id="UP001595818"/>
    </source>
</evidence>
<proteinExistence type="predicted"/>
<accession>A0ABV9T391</accession>
<dbReference type="Proteomes" id="UP001595818">
    <property type="component" value="Unassembled WGS sequence"/>
</dbReference>
<dbReference type="InterPro" id="IPR052935">
    <property type="entry name" value="Mg2+_PAP"/>
</dbReference>
<dbReference type="PANTHER" id="PTHR28208">
    <property type="entry name" value="PHOSPHATIDATE PHOSPHATASE APP1"/>
    <property type="match status" value="1"/>
</dbReference>
<reference evidence="3" key="1">
    <citation type="journal article" date="2019" name="Int. J. Syst. Evol. Microbiol.">
        <title>The Global Catalogue of Microorganisms (GCM) 10K type strain sequencing project: providing services to taxonomists for standard genome sequencing and annotation.</title>
        <authorList>
            <consortium name="The Broad Institute Genomics Platform"/>
            <consortium name="The Broad Institute Genome Sequencing Center for Infectious Disease"/>
            <person name="Wu L."/>
            <person name="Ma J."/>
        </authorList>
    </citation>
    <scope>NUCLEOTIDE SEQUENCE [LARGE SCALE GENOMIC DNA]</scope>
    <source>
        <strain evidence="3">CGMCC 4.7466</strain>
    </source>
</reference>
<evidence type="ECO:0000313" key="2">
    <source>
        <dbReference type="EMBL" id="MFC4872951.1"/>
    </source>
</evidence>
<dbReference type="PANTHER" id="PTHR28208:SF3">
    <property type="entry name" value="PHOSPHATIDATE PHOSPHATASE APP1"/>
    <property type="match status" value="1"/>
</dbReference>
<gene>
    <name evidence="2" type="ORF">ACFPFU_14735</name>
</gene>
<comment type="caution">
    <text evidence="2">The sequence shown here is derived from an EMBL/GenBank/DDBJ whole genome shotgun (WGS) entry which is preliminary data.</text>
</comment>
<organism evidence="2 3">
    <name type="scientific">Negadavirga shengliensis</name>
    <dbReference type="NCBI Taxonomy" id="1389218"/>
    <lineage>
        <taxon>Bacteria</taxon>
        <taxon>Pseudomonadati</taxon>
        <taxon>Bacteroidota</taxon>
        <taxon>Cytophagia</taxon>
        <taxon>Cytophagales</taxon>
        <taxon>Cyclobacteriaceae</taxon>
        <taxon>Negadavirga</taxon>
    </lineage>
</organism>
<dbReference type="InterPro" id="IPR019236">
    <property type="entry name" value="APP1_cat"/>
</dbReference>
<sequence length="346" mass="40312">MVLLRWITSPFRYGLAVLKRKIGKLGLVRMELFLAFGNEKEIFIKGRIVEAYRQSRPSENKNAFQNIIAAIRRYAGSSIPDVRVMLEYHHLRIEMVSDEEGIFEKRFDDPHPVTNNKEKARLNIIKEPGIQPENEWIEIDILRYASDHDFGIISDIDDTIVVSHATKVGKKFWLSVSKNAYTRRPFPGVSEFYHLISEGGAHPVFYVSSSDWNLYDLIMDFLRYRNIPSGPILLKDLHVNLRNIWQSGGGDHGHKLDKICLLMSLYKEMKFVLVGDSGQHDPELYSEVIQKFRGRVIAVYIRRIDREDKEREKILNRYQPEVQVAWVKNTKEAIQHATQFLLSKKQ</sequence>
<protein>
    <submittedName>
        <fullName evidence="2">Phosphatase domain-containing protein</fullName>
    </submittedName>
</protein>
<dbReference type="RefSeq" id="WP_377065534.1">
    <property type="nucleotide sequence ID" value="NZ_JBHSJJ010000008.1"/>
</dbReference>
<feature type="domain" description="Phosphatidate phosphatase APP1 catalytic" evidence="1">
    <location>
        <begin position="150"/>
        <end position="303"/>
    </location>
</feature>
<dbReference type="EMBL" id="JBHSJJ010000008">
    <property type="protein sequence ID" value="MFC4872951.1"/>
    <property type="molecule type" value="Genomic_DNA"/>
</dbReference>
<dbReference type="Pfam" id="PF09949">
    <property type="entry name" value="APP1_cat"/>
    <property type="match status" value="1"/>
</dbReference>
<keyword evidence="3" id="KW-1185">Reference proteome</keyword>
<name>A0ABV9T391_9BACT</name>
<evidence type="ECO:0000259" key="1">
    <source>
        <dbReference type="Pfam" id="PF09949"/>
    </source>
</evidence>